<dbReference type="InterPro" id="IPR020103">
    <property type="entry name" value="PsdUridine_synth_cat_dom_sf"/>
</dbReference>
<comment type="caution">
    <text evidence="3">The sequence shown here is derived from an EMBL/GenBank/DDBJ whole genome shotgun (WGS) entry which is preliminary data.</text>
</comment>
<dbReference type="SUPFAM" id="SSF55120">
    <property type="entry name" value="Pseudouridine synthase"/>
    <property type="match status" value="1"/>
</dbReference>
<proteinExistence type="predicted"/>
<dbReference type="GO" id="GO:0003723">
    <property type="term" value="F:RNA binding"/>
    <property type="evidence" value="ECO:0007669"/>
    <property type="project" value="InterPro"/>
</dbReference>
<evidence type="ECO:0000259" key="2">
    <source>
        <dbReference type="Pfam" id="PF00849"/>
    </source>
</evidence>
<dbReference type="OrthoDB" id="411811at2759"/>
<protein>
    <recommendedName>
        <fullName evidence="2">Pseudouridine synthase RsuA/RluA-like domain-containing protein</fullName>
    </recommendedName>
</protein>
<dbReference type="GO" id="GO:0001522">
    <property type="term" value="P:pseudouridine synthesis"/>
    <property type="evidence" value="ECO:0007669"/>
    <property type="project" value="InterPro"/>
</dbReference>
<dbReference type="GO" id="GO:0009982">
    <property type="term" value="F:pseudouridine synthase activity"/>
    <property type="evidence" value="ECO:0007669"/>
    <property type="project" value="InterPro"/>
</dbReference>
<dbReference type="Gene3D" id="3.30.2350.10">
    <property type="entry name" value="Pseudouridine synthase"/>
    <property type="match status" value="1"/>
</dbReference>
<organism evidence="3 4">
    <name type="scientific">Symbiodinium necroappetens</name>
    <dbReference type="NCBI Taxonomy" id="1628268"/>
    <lineage>
        <taxon>Eukaryota</taxon>
        <taxon>Sar</taxon>
        <taxon>Alveolata</taxon>
        <taxon>Dinophyceae</taxon>
        <taxon>Suessiales</taxon>
        <taxon>Symbiodiniaceae</taxon>
        <taxon>Symbiodinium</taxon>
    </lineage>
</organism>
<feature type="domain" description="Pseudouridine synthase RsuA/RluA-like" evidence="2">
    <location>
        <begin position="584"/>
        <end position="708"/>
    </location>
</feature>
<dbReference type="Pfam" id="PF01535">
    <property type="entry name" value="PPR"/>
    <property type="match status" value="2"/>
</dbReference>
<gene>
    <name evidence="3" type="ORF">SNEC2469_LOCUS17463</name>
</gene>
<evidence type="ECO:0000313" key="3">
    <source>
        <dbReference type="EMBL" id="CAE7614988.1"/>
    </source>
</evidence>
<dbReference type="Pfam" id="PF00849">
    <property type="entry name" value="PseudoU_synth_2"/>
    <property type="match status" value="1"/>
</dbReference>
<sequence>MPPDEISFNELLGAFAAAVSWQRALAVLLTSSKCGTVGFNSVARACQRSGQWQLALCVFSLLPTTRTSPDVVSYGLMMDAQSAGGHWEMAVDTLQQMRGTWPLPQICCASRRNLRMLGCTSAIKACAQHGQWEAAVYVLVDMSREQVWTGVVVMTFHSVVSLVATAAEVLPDLVSYTAALRACPWRAWPFAVDLIRRLSQCLTPDIIAFNAALVAVSGSWRASCQLLRQMCTQSIRRDIITGSMLISAFSSGSMWPLSFQVLLWSRRQSSSALGALPAEHWRVTLQQQQLVPQDVATHSILMKSFSKAEEWPWSLYAFDKMEATSVSCVQLVQPDAISWQNKLEVLQKTGQWADVLRVARECSEMAQADAVFPAIGTMAKQLVEDPVAIHSGLVHALGALEQTTPQDVSSFWWSCAMLGAGAAADPGALIAPRLQFANGPASSLRELPRMSSEGLLATAWGASASAFGSAGLLLQIQEEATHRLQLGLPMPTPDVLGIIAACKFAGCVRAGFQQAVERQLRGCVEEVGGTSLSSVKGSKRMEGFQVVMEMTDRAVLFKPPGWEVYDGNLQKRQLRAFAQETWGESILRDPSCNYGFLHRLDVPNSGLLLVAKSHRAYCDLQVQLSAGQLVREYLVLSRGRAPCSWRAVTASVQRGAGDVRSRCGGRGRPSATQLRRLGSATAQIGATSLLKLRIVTGRQHQIRCHLAHVGLPTVCDALYTSLRTFEADLSFSPRNWLHRYCLAFLNAAGRECEVILPIPHDLKMSLDALPQLLQAYRLFVESAAEGV</sequence>
<evidence type="ECO:0000313" key="4">
    <source>
        <dbReference type="Proteomes" id="UP000601435"/>
    </source>
</evidence>
<dbReference type="InterPro" id="IPR011990">
    <property type="entry name" value="TPR-like_helical_dom_sf"/>
</dbReference>
<reference evidence="3" key="1">
    <citation type="submission" date="2021-02" db="EMBL/GenBank/DDBJ databases">
        <authorList>
            <person name="Dougan E. K."/>
            <person name="Rhodes N."/>
            <person name="Thang M."/>
            <person name="Chan C."/>
        </authorList>
    </citation>
    <scope>NUCLEOTIDE SEQUENCE</scope>
</reference>
<dbReference type="AlphaFoldDB" id="A0A812VCJ1"/>
<dbReference type="Gene3D" id="1.25.40.10">
    <property type="entry name" value="Tetratricopeptide repeat domain"/>
    <property type="match status" value="2"/>
</dbReference>
<dbReference type="PANTHER" id="PTHR47447">
    <property type="entry name" value="OS03G0856100 PROTEIN"/>
    <property type="match status" value="1"/>
</dbReference>
<dbReference type="InterPro" id="IPR002885">
    <property type="entry name" value="PPR_rpt"/>
</dbReference>
<evidence type="ECO:0000256" key="1">
    <source>
        <dbReference type="ARBA" id="ARBA00022737"/>
    </source>
</evidence>
<dbReference type="Proteomes" id="UP000601435">
    <property type="component" value="Unassembled WGS sequence"/>
</dbReference>
<keyword evidence="4" id="KW-1185">Reference proteome</keyword>
<keyword evidence="1" id="KW-0677">Repeat</keyword>
<accession>A0A812VCJ1</accession>
<dbReference type="InterPro" id="IPR006145">
    <property type="entry name" value="PsdUridine_synth_RsuA/RluA"/>
</dbReference>
<name>A0A812VCJ1_9DINO</name>
<dbReference type="EMBL" id="CAJNJA010028919">
    <property type="protein sequence ID" value="CAE7614988.1"/>
    <property type="molecule type" value="Genomic_DNA"/>
</dbReference>
<dbReference type="PANTHER" id="PTHR47447:SF17">
    <property type="entry name" value="OS12G0638900 PROTEIN"/>
    <property type="match status" value="1"/>
</dbReference>
<dbReference type="CDD" id="cd02869">
    <property type="entry name" value="PseudoU_synth_RluA_like"/>
    <property type="match status" value="1"/>
</dbReference>